<proteinExistence type="predicted"/>
<dbReference type="EMBL" id="WPHR01000005">
    <property type="protein sequence ID" value="MUZ72944.1"/>
    <property type="molecule type" value="Genomic_DNA"/>
</dbReference>
<gene>
    <name evidence="1" type="ORF">GOZ90_09640</name>
</gene>
<comment type="caution">
    <text evidence="1">The sequence shown here is derived from an EMBL/GenBank/DDBJ whole genome shotgun (WGS) entry which is preliminary data.</text>
</comment>
<protein>
    <submittedName>
        <fullName evidence="1">Uncharacterized protein</fullName>
    </submittedName>
</protein>
<dbReference type="Proteomes" id="UP000477951">
    <property type="component" value="Unassembled WGS sequence"/>
</dbReference>
<dbReference type="AlphaFoldDB" id="A0A6L6VB26"/>
<organism evidence="1 2">
    <name type="scientific">Agrobacterium vitis</name>
    <name type="common">Rhizobium vitis</name>
    <dbReference type="NCBI Taxonomy" id="373"/>
    <lineage>
        <taxon>Bacteria</taxon>
        <taxon>Pseudomonadati</taxon>
        <taxon>Pseudomonadota</taxon>
        <taxon>Alphaproteobacteria</taxon>
        <taxon>Hyphomicrobiales</taxon>
        <taxon>Rhizobiaceae</taxon>
        <taxon>Rhizobium/Agrobacterium group</taxon>
        <taxon>Agrobacterium</taxon>
    </lineage>
</organism>
<sequence>MDHKANTLRKAVESVKGRGEHVLSTTEREQEIIEKSRDRYKAFLNSVNRTSDRDIERAMRNC</sequence>
<evidence type="ECO:0000313" key="1">
    <source>
        <dbReference type="EMBL" id="MUZ72944.1"/>
    </source>
</evidence>
<name>A0A6L6VB26_AGRVI</name>
<accession>A0A6L6VB26</accession>
<reference evidence="1 2" key="1">
    <citation type="submission" date="2019-12" db="EMBL/GenBank/DDBJ databases">
        <title>Whole-genome sequencing of Allorhizobium vitis.</title>
        <authorList>
            <person name="Gan H.M."/>
            <person name="Szegedi E."/>
            <person name="Burr T."/>
            <person name="Savka M.A."/>
        </authorList>
    </citation>
    <scope>NUCLEOTIDE SEQUENCE [LARGE SCALE GENOMIC DNA]</scope>
    <source>
        <strain evidence="1 2">CG516</strain>
    </source>
</reference>
<evidence type="ECO:0000313" key="2">
    <source>
        <dbReference type="Proteomes" id="UP000477951"/>
    </source>
</evidence>
<dbReference type="RefSeq" id="WP_156614529.1">
    <property type="nucleotide sequence ID" value="NZ_WPHR01000005.1"/>
</dbReference>